<evidence type="ECO:0008006" key="4">
    <source>
        <dbReference type="Google" id="ProtNLM"/>
    </source>
</evidence>
<protein>
    <recommendedName>
        <fullName evidence="4">BTB domain-containing protein</fullName>
    </recommendedName>
</protein>
<evidence type="ECO:0000313" key="3">
    <source>
        <dbReference type="Proteomes" id="UP001370758"/>
    </source>
</evidence>
<organism evidence="2 3">
    <name type="scientific">Arthrobotrys musiformis</name>
    <dbReference type="NCBI Taxonomy" id="47236"/>
    <lineage>
        <taxon>Eukaryota</taxon>
        <taxon>Fungi</taxon>
        <taxon>Dikarya</taxon>
        <taxon>Ascomycota</taxon>
        <taxon>Pezizomycotina</taxon>
        <taxon>Orbiliomycetes</taxon>
        <taxon>Orbiliales</taxon>
        <taxon>Orbiliaceae</taxon>
        <taxon>Arthrobotrys</taxon>
    </lineage>
</organism>
<comment type="caution">
    <text evidence="2">The sequence shown here is derived from an EMBL/GenBank/DDBJ whole genome shotgun (WGS) entry which is preliminary data.</text>
</comment>
<gene>
    <name evidence="2" type="ORF">TWF481_006199</name>
</gene>
<dbReference type="Proteomes" id="UP001370758">
    <property type="component" value="Unassembled WGS sequence"/>
</dbReference>
<feature type="region of interest" description="Disordered" evidence="1">
    <location>
        <begin position="1"/>
        <end position="98"/>
    </location>
</feature>
<sequence>MADNSRNQNRRRGTAGPANATTPPTQQTTPVPPTLNLRSHPVEAASIPRVLPDSWSRVPSRTPSHSEADTGYSAGEESDAESSSQGPHTPRRLSTNANNIAIPETRSIDVRCFFTVECDLLVVVRSNASSVNVVRYAVSKEVLAISSQVLRPLIRELPDLRINVAGRRVNVLEVTGDSEAFRIIFSILHFNPASDIREISVRTFAQITVLAEKYQLQGALEAWNPIWLDNLEPRALERGNENWLYIANVLNRNSQVEALVARLGRDCYAMEDHIMRRKSSDGRHEESLETTLWPEVHRNQIGRLRVVRVIHLISSLRLLRSTLAYHCVERTPALSPNAQVCESTICQCLAYGSFLRSIAQIDLELASGLETNLELGKCSQRQPGEESLRDWEQSLQNWDQSLLRWQTSVLGWEGSVQQLEDALCRVTFDTLETVVPGHSCTLQAIRSGFLSSIVGSDTTDEAGIRRILGASIARHRGEVGNYTAVGLPQSARLVSLSD</sequence>
<reference evidence="2 3" key="1">
    <citation type="submission" date="2023-08" db="EMBL/GenBank/DDBJ databases">
        <authorList>
            <person name="Palmer J.M."/>
        </authorList>
    </citation>
    <scope>NUCLEOTIDE SEQUENCE [LARGE SCALE GENOMIC DNA]</scope>
    <source>
        <strain evidence="2 3">TWF481</strain>
    </source>
</reference>
<evidence type="ECO:0000313" key="2">
    <source>
        <dbReference type="EMBL" id="KAK6507776.1"/>
    </source>
</evidence>
<accession>A0AAV9WG16</accession>
<evidence type="ECO:0000256" key="1">
    <source>
        <dbReference type="SAM" id="MobiDB-lite"/>
    </source>
</evidence>
<feature type="compositionally biased region" description="Low complexity" evidence="1">
    <location>
        <begin position="17"/>
        <end position="37"/>
    </location>
</feature>
<keyword evidence="3" id="KW-1185">Reference proteome</keyword>
<dbReference type="EMBL" id="JAVHJL010000003">
    <property type="protein sequence ID" value="KAK6507776.1"/>
    <property type="molecule type" value="Genomic_DNA"/>
</dbReference>
<proteinExistence type="predicted"/>
<dbReference type="AlphaFoldDB" id="A0AAV9WG16"/>
<name>A0AAV9WG16_9PEZI</name>